<dbReference type="VEuPathDB" id="FungiDB:CTRG_02710"/>
<dbReference type="AlphaFoldDB" id="C5M8I8"/>
<reference evidence="17 18" key="1">
    <citation type="journal article" date="2009" name="Nature">
        <title>Evolution of pathogenicity and sexual reproduction in eight Candida genomes.</title>
        <authorList>
            <person name="Butler G."/>
            <person name="Rasmussen M.D."/>
            <person name="Lin M.F."/>
            <person name="Santos M.A."/>
            <person name="Sakthikumar S."/>
            <person name="Munro C.A."/>
            <person name="Rheinbay E."/>
            <person name="Grabherr M."/>
            <person name="Forche A."/>
            <person name="Reedy J.L."/>
            <person name="Agrafioti I."/>
            <person name="Arnaud M.B."/>
            <person name="Bates S."/>
            <person name="Brown A.J."/>
            <person name="Brunke S."/>
            <person name="Costanzo M.C."/>
            <person name="Fitzpatrick D.A."/>
            <person name="de Groot P.W."/>
            <person name="Harris D."/>
            <person name="Hoyer L.L."/>
            <person name="Hube B."/>
            <person name="Klis F.M."/>
            <person name="Kodira C."/>
            <person name="Lennard N."/>
            <person name="Logue M.E."/>
            <person name="Martin R."/>
            <person name="Neiman A.M."/>
            <person name="Nikolaou E."/>
            <person name="Quail M.A."/>
            <person name="Quinn J."/>
            <person name="Santos M.C."/>
            <person name="Schmitzberger F.F."/>
            <person name="Sherlock G."/>
            <person name="Shah P."/>
            <person name="Silverstein K.A."/>
            <person name="Skrzypek M.S."/>
            <person name="Soll D."/>
            <person name="Staggs R."/>
            <person name="Stansfield I."/>
            <person name="Stumpf M.P."/>
            <person name="Sudbery P.E."/>
            <person name="Srikantha T."/>
            <person name="Zeng Q."/>
            <person name="Berman J."/>
            <person name="Berriman M."/>
            <person name="Heitman J."/>
            <person name="Gow N.A."/>
            <person name="Lorenz M.C."/>
            <person name="Birren B.W."/>
            <person name="Kellis M."/>
            <person name="Cuomo C.A."/>
        </authorList>
    </citation>
    <scope>NUCLEOTIDE SEQUENCE [LARGE SCALE GENOMIC DNA]</scope>
    <source>
        <strain evidence="18">ATCC MYA-3404 / T1</strain>
    </source>
</reference>
<feature type="region of interest" description="Disordered" evidence="14">
    <location>
        <begin position="384"/>
        <end position="411"/>
    </location>
</feature>
<evidence type="ECO:0000256" key="3">
    <source>
        <dbReference type="ARBA" id="ARBA00007447"/>
    </source>
</evidence>
<dbReference type="InterPro" id="IPR033121">
    <property type="entry name" value="PEPTIDASE_A1"/>
</dbReference>
<dbReference type="EMBL" id="GG692397">
    <property type="protein sequence ID" value="EER33892.1"/>
    <property type="molecule type" value="Genomic_DNA"/>
</dbReference>
<dbReference type="GO" id="GO:0004190">
    <property type="term" value="F:aspartic-type endopeptidase activity"/>
    <property type="evidence" value="ECO:0007669"/>
    <property type="project" value="UniProtKB-KW"/>
</dbReference>
<dbReference type="OrthoDB" id="771136at2759"/>
<dbReference type="CDD" id="cd05474">
    <property type="entry name" value="SAP_like"/>
    <property type="match status" value="1"/>
</dbReference>
<dbReference type="InterPro" id="IPR033876">
    <property type="entry name" value="SAP-like"/>
</dbReference>
<dbReference type="PROSITE" id="PS51767">
    <property type="entry name" value="PEPTIDASE_A1"/>
    <property type="match status" value="1"/>
</dbReference>
<protein>
    <recommendedName>
        <fullName evidence="4">candidapepsin</fullName>
        <ecNumber evidence="4">3.4.23.24</ecNumber>
    </recommendedName>
</protein>
<keyword evidence="18" id="KW-1185">Reference proteome</keyword>
<sequence>MKLQYLLLITHVFGGLLQLDLNYKSNNLKKRDDGKVELIPNYEPDQGEYFVELEFGSNKENFTVIIDTGSADLWIPSVNANCSVDYPSDVSICPINGYNWKNSVTFNLTSEDFNIHYDDGTVASGFFAQDTVWVGNIEVKNTIFGIANKTDSSATLGIGLPVLEAGHKESNKTTYPNFPQKLKLDGITNRVLYSIMLNQDHLKSSLLFGAVDHAKYLGELVTLPVVTNSDLQSSMVVQLDSIELGTKESNITLVSENSNVQFDTGSTYSSFKPSFLKNLTQQLGGEEMDNVYFVNETAFNETELYFSFQNKTFAVPIMAQLTGPNQNTLLYNNLPENSDLDIILGQDFMTQIYAVFDLDGLEVSIAPQSGSSKSNVQVVGADGNFTKQSGDASETSGDASETSGDSSEKSGASSIKNVSIYLLVVSVLFGLF</sequence>
<comment type="subcellular location">
    <subcellularLocation>
        <location evidence="2">Secreted</location>
    </subcellularLocation>
</comment>
<dbReference type="Pfam" id="PF00026">
    <property type="entry name" value="Asp"/>
    <property type="match status" value="1"/>
</dbReference>
<dbReference type="GO" id="GO:0005576">
    <property type="term" value="C:extracellular region"/>
    <property type="evidence" value="ECO:0007669"/>
    <property type="project" value="UniProtKB-SubCell"/>
</dbReference>
<evidence type="ECO:0000256" key="11">
    <source>
        <dbReference type="ARBA" id="ARBA00023157"/>
    </source>
</evidence>
<dbReference type="KEGG" id="ctp:CTRG_02710"/>
<feature type="active site" evidence="12">
    <location>
        <position position="67"/>
    </location>
</feature>
<dbReference type="InterPro" id="IPR001969">
    <property type="entry name" value="Aspartic_peptidase_AS"/>
</dbReference>
<proteinExistence type="inferred from homology"/>
<comment type="similarity">
    <text evidence="3 13">Belongs to the peptidase A1 family.</text>
</comment>
<keyword evidence="8 13" id="KW-0064">Aspartyl protease</keyword>
<keyword evidence="10" id="KW-0865">Zymogen</keyword>
<dbReference type="eggNOG" id="KOG1339">
    <property type="taxonomic scope" value="Eukaryota"/>
</dbReference>
<accession>C5M8I8</accession>
<dbReference type="PRINTS" id="PR00792">
    <property type="entry name" value="PEPSIN"/>
</dbReference>
<evidence type="ECO:0000313" key="18">
    <source>
        <dbReference type="Proteomes" id="UP000002037"/>
    </source>
</evidence>
<evidence type="ECO:0000256" key="14">
    <source>
        <dbReference type="SAM" id="MobiDB-lite"/>
    </source>
</evidence>
<evidence type="ECO:0000256" key="2">
    <source>
        <dbReference type="ARBA" id="ARBA00004613"/>
    </source>
</evidence>
<evidence type="ECO:0000256" key="5">
    <source>
        <dbReference type="ARBA" id="ARBA00022525"/>
    </source>
</evidence>
<evidence type="ECO:0000313" key="17">
    <source>
        <dbReference type="EMBL" id="EER33892.1"/>
    </source>
</evidence>
<comment type="catalytic activity">
    <reaction evidence="1">
        <text>Preferential cleavage at the carboxyl of hydrophobic amino acids, but fails to cleave 15-Leu-|-Tyr-16, 16-Tyr-|-Leu-17 and 24-Phe-|-Phe-25 of insulin B chain. Activates trypsinogen, and degrades keratin.</text>
        <dbReference type="EC" id="3.4.23.24"/>
    </reaction>
</comment>
<keyword evidence="11" id="KW-1015">Disulfide bond</keyword>
<evidence type="ECO:0000256" key="15">
    <source>
        <dbReference type="SAM" id="SignalP"/>
    </source>
</evidence>
<feature type="compositionally biased region" description="Polar residues" evidence="14">
    <location>
        <begin position="385"/>
        <end position="402"/>
    </location>
</feature>
<feature type="domain" description="Peptidase A1" evidence="16">
    <location>
        <begin position="49"/>
        <end position="366"/>
    </location>
</feature>
<dbReference type="EC" id="3.4.23.24" evidence="4"/>
<evidence type="ECO:0000256" key="4">
    <source>
        <dbReference type="ARBA" id="ARBA00013207"/>
    </source>
</evidence>
<dbReference type="GO" id="GO:0006508">
    <property type="term" value="P:proteolysis"/>
    <property type="evidence" value="ECO:0007669"/>
    <property type="project" value="UniProtKB-KW"/>
</dbReference>
<keyword evidence="6 13" id="KW-0645">Protease</keyword>
<name>C5M8I8_CANTT</name>
<evidence type="ECO:0000256" key="8">
    <source>
        <dbReference type="ARBA" id="ARBA00022750"/>
    </source>
</evidence>
<evidence type="ECO:0000259" key="16">
    <source>
        <dbReference type="PROSITE" id="PS51767"/>
    </source>
</evidence>
<organism evidence="17 18">
    <name type="scientific">Candida tropicalis (strain ATCC MYA-3404 / T1)</name>
    <name type="common">Yeast</name>
    <dbReference type="NCBI Taxonomy" id="294747"/>
    <lineage>
        <taxon>Eukaryota</taxon>
        <taxon>Fungi</taxon>
        <taxon>Dikarya</taxon>
        <taxon>Ascomycota</taxon>
        <taxon>Saccharomycotina</taxon>
        <taxon>Pichiomycetes</taxon>
        <taxon>Debaryomycetaceae</taxon>
        <taxon>Candida/Lodderomyces clade</taxon>
        <taxon>Candida</taxon>
    </lineage>
</organism>
<keyword evidence="5" id="KW-0964">Secreted</keyword>
<evidence type="ECO:0000256" key="10">
    <source>
        <dbReference type="ARBA" id="ARBA00023145"/>
    </source>
</evidence>
<evidence type="ECO:0000256" key="13">
    <source>
        <dbReference type="RuleBase" id="RU000454"/>
    </source>
</evidence>
<dbReference type="InterPro" id="IPR021109">
    <property type="entry name" value="Peptidase_aspartic_dom_sf"/>
</dbReference>
<feature type="chain" id="PRO_5002952765" description="candidapepsin" evidence="15">
    <location>
        <begin position="19"/>
        <end position="432"/>
    </location>
</feature>
<evidence type="ECO:0000256" key="7">
    <source>
        <dbReference type="ARBA" id="ARBA00022729"/>
    </source>
</evidence>
<evidence type="ECO:0000256" key="6">
    <source>
        <dbReference type="ARBA" id="ARBA00022670"/>
    </source>
</evidence>
<dbReference type="Gene3D" id="2.40.70.10">
    <property type="entry name" value="Acid Proteases"/>
    <property type="match status" value="2"/>
</dbReference>
<dbReference type="PANTHER" id="PTHR47966:SF65">
    <property type="entry name" value="ASPARTIC-TYPE ENDOPEPTIDASE"/>
    <property type="match status" value="1"/>
</dbReference>
<feature type="active site" evidence="12">
    <location>
        <position position="263"/>
    </location>
</feature>
<dbReference type="Proteomes" id="UP000002037">
    <property type="component" value="Unassembled WGS sequence"/>
</dbReference>
<dbReference type="PROSITE" id="PS00141">
    <property type="entry name" value="ASP_PROTEASE"/>
    <property type="match status" value="1"/>
</dbReference>
<evidence type="ECO:0000256" key="12">
    <source>
        <dbReference type="PIRSR" id="PIRSR601461-1"/>
    </source>
</evidence>
<dbReference type="HOGENOM" id="CLU_013253_9_1_1"/>
<keyword evidence="9 13" id="KW-0378">Hydrolase</keyword>
<keyword evidence="7 15" id="KW-0732">Signal</keyword>
<evidence type="ECO:0000256" key="9">
    <source>
        <dbReference type="ARBA" id="ARBA00022801"/>
    </source>
</evidence>
<dbReference type="GeneID" id="8302099"/>
<dbReference type="RefSeq" id="XP_002548413.1">
    <property type="nucleotide sequence ID" value="XM_002548367.1"/>
</dbReference>
<evidence type="ECO:0000256" key="1">
    <source>
        <dbReference type="ARBA" id="ARBA00001675"/>
    </source>
</evidence>
<gene>
    <name evidence="17" type="ORF">CTRG_02710</name>
</gene>
<dbReference type="InterPro" id="IPR001461">
    <property type="entry name" value="Aspartic_peptidase_A1"/>
</dbReference>
<dbReference type="SUPFAM" id="SSF50630">
    <property type="entry name" value="Acid proteases"/>
    <property type="match status" value="1"/>
</dbReference>
<dbReference type="PANTHER" id="PTHR47966">
    <property type="entry name" value="BETA-SITE APP-CLEAVING ENZYME, ISOFORM A-RELATED"/>
    <property type="match status" value="1"/>
</dbReference>
<feature type="signal peptide" evidence="15">
    <location>
        <begin position="1"/>
        <end position="18"/>
    </location>
</feature>